<dbReference type="EnsemblMetazoa" id="PPA02963.1">
    <property type="protein sequence ID" value="PPA02963.1"/>
    <property type="gene ID" value="WBGene00092517"/>
</dbReference>
<protein>
    <submittedName>
        <fullName evidence="1">7TM_GPCR_Srx domain-containing protein</fullName>
    </submittedName>
</protein>
<proteinExistence type="predicted"/>
<keyword evidence="2" id="KW-1185">Reference proteome</keyword>
<accession>A0A2A6CD99</accession>
<sequence length="416" mass="47133">MLRAIAIGCAYMSASALGIVLNCRAVWSIISKGKLSQIFSALYILYLQPLIADIVFELIYLCYLSPSIIIQKYSFQDVLIANPVGWYVSTTIDALQSYCWSVNSLSQVSLALNSMKKIRVFIPGTLSDERVRRMRIPVHYLDNSSDNSFEFIVTVLHRTTFFSMNRAIFFSVIQHLLALAITAAVHFILPCCSIAFSYEDYGYREVAKPGVPNYVFAYVSMPVKVGCATIPLVIYCMILISARTYAKQFKQQSPEWRRRRKKELRLDQACHKMIEEFVYSLRLEHRIGSKPMLRFAAQFASIALVYTFSSFSFNLLMVISRSESDWVKGIPVILGLLNSTSNGVVYLVNENRKGAASTNAYSSSDMDHESNLLRIKKRILTMVAWLRVFAKARQLPALVDGWAPLARSSEVSDERC</sequence>
<evidence type="ECO:0000313" key="2">
    <source>
        <dbReference type="Proteomes" id="UP000005239"/>
    </source>
</evidence>
<dbReference type="PANTHER" id="PTHR22718:SF11">
    <property type="entry name" value="7TM GPCR SERPENTINE RECEPTOR CLASS X (SRX) DOMAIN-CONTAINING PROTEIN"/>
    <property type="match status" value="1"/>
</dbReference>
<reference evidence="2" key="1">
    <citation type="journal article" date="2008" name="Nat. Genet.">
        <title>The Pristionchus pacificus genome provides a unique perspective on nematode lifestyle and parasitism.</title>
        <authorList>
            <person name="Dieterich C."/>
            <person name="Clifton S.W."/>
            <person name="Schuster L.N."/>
            <person name="Chinwalla A."/>
            <person name="Delehaunty K."/>
            <person name="Dinkelacker I."/>
            <person name="Fulton L."/>
            <person name="Fulton R."/>
            <person name="Godfrey J."/>
            <person name="Minx P."/>
            <person name="Mitreva M."/>
            <person name="Roeseler W."/>
            <person name="Tian H."/>
            <person name="Witte H."/>
            <person name="Yang S.P."/>
            <person name="Wilson R.K."/>
            <person name="Sommer R.J."/>
        </authorList>
    </citation>
    <scope>NUCLEOTIDE SEQUENCE [LARGE SCALE GENOMIC DNA]</scope>
    <source>
        <strain evidence="2">PS312</strain>
    </source>
</reference>
<reference evidence="1" key="2">
    <citation type="submission" date="2022-06" db="UniProtKB">
        <authorList>
            <consortium name="EnsemblMetazoa"/>
        </authorList>
    </citation>
    <scope>IDENTIFICATION</scope>
    <source>
        <strain evidence="1">PS312</strain>
    </source>
</reference>
<dbReference type="SUPFAM" id="SSF81321">
    <property type="entry name" value="Family A G protein-coupled receptor-like"/>
    <property type="match status" value="1"/>
</dbReference>
<evidence type="ECO:0000313" key="1">
    <source>
        <dbReference type="EnsemblMetazoa" id="PPA02963.1"/>
    </source>
</evidence>
<dbReference type="Gene3D" id="1.20.1070.10">
    <property type="entry name" value="Rhodopsin 7-helix transmembrane proteins"/>
    <property type="match status" value="1"/>
</dbReference>
<gene>
    <name evidence="1" type="primary">WBGene00092517</name>
</gene>
<name>A0A2A6CD99_PRIPA</name>
<dbReference type="PANTHER" id="PTHR22718">
    <property type="entry name" value="SERPENTINE RECEPTOR, CLASS X"/>
    <property type="match status" value="1"/>
</dbReference>
<dbReference type="Proteomes" id="UP000005239">
    <property type="component" value="Unassembled WGS sequence"/>
</dbReference>
<dbReference type="AlphaFoldDB" id="A0A2A6CD99"/>
<accession>A0A8R1U3Y9</accession>
<organism evidence="1 2">
    <name type="scientific">Pristionchus pacificus</name>
    <name type="common">Parasitic nematode worm</name>
    <dbReference type="NCBI Taxonomy" id="54126"/>
    <lineage>
        <taxon>Eukaryota</taxon>
        <taxon>Metazoa</taxon>
        <taxon>Ecdysozoa</taxon>
        <taxon>Nematoda</taxon>
        <taxon>Chromadorea</taxon>
        <taxon>Rhabditida</taxon>
        <taxon>Rhabditina</taxon>
        <taxon>Diplogasteromorpha</taxon>
        <taxon>Diplogasteroidea</taxon>
        <taxon>Neodiplogasteridae</taxon>
        <taxon>Pristionchus</taxon>
    </lineage>
</organism>